<evidence type="ECO:0000256" key="9">
    <source>
        <dbReference type="SAM" id="MobiDB-lite"/>
    </source>
</evidence>
<evidence type="ECO:0000259" key="10">
    <source>
        <dbReference type="PROSITE" id="PS50174"/>
    </source>
</evidence>
<protein>
    <recommendedName>
        <fullName evidence="4">Protein SQS1</fullName>
    </recommendedName>
</protein>
<feature type="compositionally biased region" description="Low complexity" evidence="9">
    <location>
        <begin position="199"/>
        <end position="218"/>
    </location>
</feature>
<dbReference type="SMART" id="SM00393">
    <property type="entry name" value="R3H"/>
    <property type="match status" value="1"/>
</dbReference>
<evidence type="ECO:0000256" key="4">
    <source>
        <dbReference type="ARBA" id="ARBA00018964"/>
    </source>
</evidence>
<keyword evidence="7" id="KW-0508">mRNA splicing</keyword>
<feature type="compositionally biased region" description="Basic and acidic residues" evidence="9">
    <location>
        <begin position="282"/>
        <end position="292"/>
    </location>
</feature>
<dbReference type="Proteomes" id="UP000076552">
    <property type="component" value="Unassembled WGS sequence"/>
</dbReference>
<organism evidence="12 13">
    <name type="scientific">Colletotrichum tofieldiae</name>
    <dbReference type="NCBI Taxonomy" id="708197"/>
    <lineage>
        <taxon>Eukaryota</taxon>
        <taxon>Fungi</taxon>
        <taxon>Dikarya</taxon>
        <taxon>Ascomycota</taxon>
        <taxon>Pezizomycotina</taxon>
        <taxon>Sordariomycetes</taxon>
        <taxon>Hypocreomycetidae</taxon>
        <taxon>Glomerellales</taxon>
        <taxon>Glomerellaceae</taxon>
        <taxon>Colletotrichum</taxon>
        <taxon>Colletotrichum spaethianum species complex</taxon>
    </lineage>
</organism>
<feature type="domain" description="G-patch" evidence="10">
    <location>
        <begin position="656"/>
        <end position="699"/>
    </location>
</feature>
<evidence type="ECO:0000256" key="1">
    <source>
        <dbReference type="ARBA" id="ARBA00004123"/>
    </source>
</evidence>
<dbReference type="PROSITE" id="PS50174">
    <property type="entry name" value="G_PATCH"/>
    <property type="match status" value="1"/>
</dbReference>
<dbReference type="PROSITE" id="PS51061">
    <property type="entry name" value="R3H"/>
    <property type="match status" value="1"/>
</dbReference>
<evidence type="ECO:0000313" key="12">
    <source>
        <dbReference type="EMBL" id="KZL75432.1"/>
    </source>
</evidence>
<evidence type="ECO:0000256" key="6">
    <source>
        <dbReference type="ARBA" id="ARBA00022664"/>
    </source>
</evidence>
<evidence type="ECO:0000256" key="7">
    <source>
        <dbReference type="ARBA" id="ARBA00023187"/>
    </source>
</evidence>
<reference evidence="12 13" key="1">
    <citation type="submission" date="2015-06" db="EMBL/GenBank/DDBJ databases">
        <title>Survival trade-offs in plant roots during colonization by closely related pathogenic and mutualistic fungi.</title>
        <authorList>
            <person name="Hacquard S."/>
            <person name="Kracher B."/>
            <person name="Hiruma K."/>
            <person name="Weinman A."/>
            <person name="Muench P."/>
            <person name="Garrido Oter R."/>
            <person name="Ver Loren van Themaat E."/>
            <person name="Dallerey J.-F."/>
            <person name="Damm U."/>
            <person name="Henrissat B."/>
            <person name="Lespinet O."/>
            <person name="Thon M."/>
            <person name="Kemen E."/>
            <person name="McHardy A.C."/>
            <person name="Schulze-Lefert P."/>
            <person name="O'Connell R.J."/>
        </authorList>
    </citation>
    <scope>NUCLEOTIDE SEQUENCE [LARGE SCALE GENOMIC DNA]</scope>
    <source>
        <strain evidence="12 13">0861</strain>
    </source>
</reference>
<dbReference type="SUPFAM" id="SSF82708">
    <property type="entry name" value="R3H domain"/>
    <property type="match status" value="1"/>
</dbReference>
<dbReference type="InterPro" id="IPR034082">
    <property type="entry name" value="R3H_G-patch"/>
</dbReference>
<feature type="compositionally biased region" description="Polar residues" evidence="9">
    <location>
        <begin position="31"/>
        <end position="44"/>
    </location>
</feature>
<evidence type="ECO:0000256" key="8">
    <source>
        <dbReference type="ARBA" id="ARBA00023242"/>
    </source>
</evidence>
<feature type="region of interest" description="Disordered" evidence="9">
    <location>
        <begin position="198"/>
        <end position="292"/>
    </location>
</feature>
<dbReference type="GO" id="GO:0005634">
    <property type="term" value="C:nucleus"/>
    <property type="evidence" value="ECO:0007669"/>
    <property type="project" value="UniProtKB-SubCell"/>
</dbReference>
<feature type="region of interest" description="Disordered" evidence="9">
    <location>
        <begin position="145"/>
        <end position="171"/>
    </location>
</feature>
<dbReference type="InterPro" id="IPR036867">
    <property type="entry name" value="R3H_dom_sf"/>
</dbReference>
<evidence type="ECO:0000256" key="2">
    <source>
        <dbReference type="ARBA" id="ARBA00004496"/>
    </source>
</evidence>
<dbReference type="InterPro" id="IPR001374">
    <property type="entry name" value="R3H_dom"/>
</dbReference>
<dbReference type="GO" id="GO:0005737">
    <property type="term" value="C:cytoplasm"/>
    <property type="evidence" value="ECO:0007669"/>
    <property type="project" value="UniProtKB-SubCell"/>
</dbReference>
<feature type="compositionally biased region" description="Basic and acidic residues" evidence="9">
    <location>
        <begin position="253"/>
        <end position="266"/>
    </location>
</feature>
<evidence type="ECO:0000259" key="11">
    <source>
        <dbReference type="PROSITE" id="PS51061"/>
    </source>
</evidence>
<dbReference type="AlphaFoldDB" id="A0A166W8H7"/>
<gene>
    <name evidence="12" type="ORF">CT0861_11875</name>
</gene>
<keyword evidence="8" id="KW-0539">Nucleus</keyword>
<comment type="subcellular location">
    <subcellularLocation>
        <location evidence="2">Cytoplasm</location>
    </subcellularLocation>
    <subcellularLocation>
        <location evidence="1">Nucleus</location>
    </subcellularLocation>
</comment>
<dbReference type="PANTHER" id="PTHR14195">
    <property type="entry name" value="G PATCH DOMAIN CONTAINING PROTEIN 2"/>
    <property type="match status" value="1"/>
</dbReference>
<feature type="domain" description="R3H" evidence="11">
    <location>
        <begin position="528"/>
        <end position="590"/>
    </location>
</feature>
<dbReference type="InterPro" id="IPR000467">
    <property type="entry name" value="G_patch_dom"/>
</dbReference>
<dbReference type="SMART" id="SM00443">
    <property type="entry name" value="G_patch"/>
    <property type="match status" value="1"/>
</dbReference>
<dbReference type="STRING" id="708197.A0A166W8H7"/>
<dbReference type="InterPro" id="IPR051189">
    <property type="entry name" value="Splicing_assoc_domain"/>
</dbReference>
<dbReference type="Pfam" id="PF01424">
    <property type="entry name" value="R3H"/>
    <property type="match status" value="1"/>
</dbReference>
<accession>A0A166W8H7</accession>
<evidence type="ECO:0000256" key="3">
    <source>
        <dbReference type="ARBA" id="ARBA00010306"/>
    </source>
</evidence>
<proteinExistence type="inferred from homology"/>
<comment type="caution">
    <text evidence="12">The sequence shown here is derived from an EMBL/GenBank/DDBJ whole genome shotgun (WGS) entry which is preliminary data.</text>
</comment>
<dbReference type="EMBL" id="LFIV01000023">
    <property type="protein sequence ID" value="KZL75432.1"/>
    <property type="molecule type" value="Genomic_DNA"/>
</dbReference>
<keyword evidence="13" id="KW-1185">Reference proteome</keyword>
<dbReference type="Gene3D" id="3.30.1370.50">
    <property type="entry name" value="R3H-like domain"/>
    <property type="match status" value="1"/>
</dbReference>
<dbReference type="Pfam" id="PF01585">
    <property type="entry name" value="G-patch"/>
    <property type="match status" value="1"/>
</dbReference>
<keyword evidence="5" id="KW-0963">Cytoplasm</keyword>
<name>A0A166W8H7_9PEZI</name>
<dbReference type="GO" id="GO:0003676">
    <property type="term" value="F:nucleic acid binding"/>
    <property type="evidence" value="ECO:0007669"/>
    <property type="project" value="UniProtKB-UniRule"/>
</dbReference>
<dbReference type="GO" id="GO:0008380">
    <property type="term" value="P:RNA splicing"/>
    <property type="evidence" value="ECO:0007669"/>
    <property type="project" value="UniProtKB-KW"/>
</dbReference>
<feature type="compositionally biased region" description="Basic residues" evidence="9">
    <location>
        <begin position="232"/>
        <end position="242"/>
    </location>
</feature>
<sequence>MPRGGKRGGGARAPPRNVPHLRSSRGIDQPGPNSVPATGTTGFTLQDEARSTAHRSSPWTSDSRLRHRPVVFVNIGTSEPLKQLEDIFQQEEHAGQHEETRGSILTLCEDQDDNALLDELDGPVSISNEACIPDETLANIVGNSEESSAQDEAMDAAANTTKKEGNNISVPSQLETGVSTSLPFFLDVTGDKRLLEKLPVQPSERSPSPVPSNSSEEVILFRGRNKPAGDKKKQKQKTKRRPFNLGGIQTEIKVVEKTVSRPKEEDNAGDSGTGRLNLPRQSRQDTRIQKRREEDDLIADYIANMREYGDDEGLIPARAYSRRDIGGSLSESESIEDSFQTITALSDAKTISGDDRELDETAAEADHIAKASDADLPQNTQMHSNQGKTTTRVDNALLAVLETDASYLGSLEQSHAEDASPQSETSDQEDIEDDVFASAADRFANEVDDFDFMDWNRPALKRKGKGSKGKVPVFDISDSELEGRMQVAWKNDRLKKAERKKERQALRTQGLLGKHVNPEDLRVKYPHGMGLEQIAEELRVFLLGTQPSLTLPPMDNHARKVIHELASKFNIKSKSTGSGDQRRPMLHRTFRTAKFAAEMFDVAIARVGRKYFPRNDTALRAAVQRQSARRGGGGGHAGVVYRDGEVVGGSAPELGQENKGRAMLEKMGWSSGTALGALNNKGIMQPVAHVVKRSKAGLG</sequence>
<evidence type="ECO:0000313" key="13">
    <source>
        <dbReference type="Proteomes" id="UP000076552"/>
    </source>
</evidence>
<evidence type="ECO:0000256" key="5">
    <source>
        <dbReference type="ARBA" id="ARBA00022490"/>
    </source>
</evidence>
<comment type="similarity">
    <text evidence="3">Belongs to the SQS1 family.</text>
</comment>
<dbReference type="CDD" id="cd02646">
    <property type="entry name" value="R3H_G-patch"/>
    <property type="match status" value="1"/>
</dbReference>
<keyword evidence="6" id="KW-0507">mRNA processing</keyword>
<dbReference type="GO" id="GO:0006397">
    <property type="term" value="P:mRNA processing"/>
    <property type="evidence" value="ECO:0007669"/>
    <property type="project" value="UniProtKB-KW"/>
</dbReference>
<feature type="region of interest" description="Disordered" evidence="9">
    <location>
        <begin position="1"/>
        <end position="62"/>
    </location>
</feature>